<dbReference type="InterPro" id="IPR002539">
    <property type="entry name" value="MaoC-like_dom"/>
</dbReference>
<dbReference type="Pfam" id="PF01575">
    <property type="entry name" value="MaoC_dehydratas"/>
    <property type="match status" value="1"/>
</dbReference>
<dbReference type="PANTHER" id="PTHR42993:SF1">
    <property type="entry name" value="MAOC-LIKE DEHYDRATASE DOMAIN-CONTAINING PROTEIN"/>
    <property type="match status" value="1"/>
</dbReference>
<accession>A0A381WAA4</accession>
<dbReference type="Gene3D" id="3.10.129.10">
    <property type="entry name" value="Hotdog Thioesterase"/>
    <property type="match status" value="1"/>
</dbReference>
<dbReference type="AlphaFoldDB" id="A0A381WAA4"/>
<dbReference type="EMBL" id="UINC01011056">
    <property type="protein sequence ID" value="SVA48948.1"/>
    <property type="molecule type" value="Genomic_DNA"/>
</dbReference>
<dbReference type="PANTHER" id="PTHR42993">
    <property type="entry name" value="MAOC-LIKE DEHYDRATASE DOMAIN-CONTAINING PROTEIN"/>
    <property type="match status" value="1"/>
</dbReference>
<dbReference type="InterPro" id="IPR029069">
    <property type="entry name" value="HotDog_dom_sf"/>
</dbReference>
<organism evidence="2">
    <name type="scientific">marine metagenome</name>
    <dbReference type="NCBI Taxonomy" id="408172"/>
    <lineage>
        <taxon>unclassified sequences</taxon>
        <taxon>metagenomes</taxon>
        <taxon>ecological metagenomes</taxon>
    </lineage>
</organism>
<name>A0A381WAA4_9ZZZZ</name>
<evidence type="ECO:0000313" key="2">
    <source>
        <dbReference type="EMBL" id="SVA48948.1"/>
    </source>
</evidence>
<proteinExistence type="predicted"/>
<protein>
    <recommendedName>
        <fullName evidence="1">MaoC-like domain-containing protein</fullName>
    </recommendedName>
</protein>
<feature type="non-terminal residue" evidence="2">
    <location>
        <position position="89"/>
    </location>
</feature>
<sequence length="89" mass="10275">MKKKEAYKTHFKNLDEMGKCVGKELGISEWIEITQDKISVFAKITEDEQWIHLDAEKCAKESPYKTTIAHGFMILSLASRFSYDTVTIE</sequence>
<dbReference type="SUPFAM" id="SSF54637">
    <property type="entry name" value="Thioesterase/thiol ester dehydrase-isomerase"/>
    <property type="match status" value="1"/>
</dbReference>
<feature type="domain" description="MaoC-like" evidence="1">
    <location>
        <begin position="20"/>
        <end position="84"/>
    </location>
</feature>
<gene>
    <name evidence="2" type="ORF">METZ01_LOCUS101802</name>
</gene>
<reference evidence="2" key="1">
    <citation type="submission" date="2018-05" db="EMBL/GenBank/DDBJ databases">
        <authorList>
            <person name="Lanie J.A."/>
            <person name="Ng W.-L."/>
            <person name="Kazmierczak K.M."/>
            <person name="Andrzejewski T.M."/>
            <person name="Davidsen T.M."/>
            <person name="Wayne K.J."/>
            <person name="Tettelin H."/>
            <person name="Glass J.I."/>
            <person name="Rusch D."/>
            <person name="Podicherti R."/>
            <person name="Tsui H.-C.T."/>
            <person name="Winkler M.E."/>
        </authorList>
    </citation>
    <scope>NUCLEOTIDE SEQUENCE</scope>
</reference>
<evidence type="ECO:0000259" key="1">
    <source>
        <dbReference type="Pfam" id="PF01575"/>
    </source>
</evidence>